<protein>
    <submittedName>
        <fullName evidence="1">Uncharacterized protein</fullName>
    </submittedName>
</protein>
<dbReference type="Proteomes" id="UP000255082">
    <property type="component" value="Unassembled WGS sequence"/>
</dbReference>
<evidence type="ECO:0000313" key="2">
    <source>
        <dbReference type="Proteomes" id="UP000255082"/>
    </source>
</evidence>
<reference evidence="1 2" key="1">
    <citation type="submission" date="2018-06" db="EMBL/GenBank/DDBJ databases">
        <authorList>
            <consortium name="Pathogen Informatics"/>
            <person name="Doyle S."/>
        </authorList>
    </citation>
    <scope>NUCLEOTIDE SEQUENCE [LARGE SCALE GENOMIC DNA]</scope>
    <source>
        <strain evidence="1 2">NCTC13184</strain>
    </source>
</reference>
<proteinExistence type="predicted"/>
<dbReference type="EMBL" id="UGRU01000001">
    <property type="protein sequence ID" value="SUA46837.1"/>
    <property type="molecule type" value="Genomic_DNA"/>
</dbReference>
<evidence type="ECO:0000313" key="1">
    <source>
        <dbReference type="EMBL" id="SUA46837.1"/>
    </source>
</evidence>
<dbReference type="RefSeq" id="WP_062962563.1">
    <property type="nucleotide sequence ID" value="NZ_JAJFOE010000001.1"/>
</dbReference>
<dbReference type="OrthoDB" id="9813719at2"/>
<organism evidence="1 2">
    <name type="scientific">Nocardia africana</name>
    <dbReference type="NCBI Taxonomy" id="134964"/>
    <lineage>
        <taxon>Bacteria</taxon>
        <taxon>Bacillati</taxon>
        <taxon>Actinomycetota</taxon>
        <taxon>Actinomycetes</taxon>
        <taxon>Mycobacteriales</taxon>
        <taxon>Nocardiaceae</taxon>
        <taxon>Nocardia</taxon>
    </lineage>
</organism>
<gene>
    <name evidence="1" type="ORF">NCTC13184_05370</name>
</gene>
<name>A0A378X1D6_9NOCA</name>
<dbReference type="AlphaFoldDB" id="A0A378X1D6"/>
<sequence>MTFLYPRLLRPHASRLAKEYRELSVLDLQSRSATSDETAVYVATGGARVQPDRLQALRDMVIDLAKEAGFPAPPANDQKAVFDLRLATLLHSQMDIAPAEAASGDVWAFLAVILLPDVAYWRYPPSSDGVLRDRFLGADLTRHVFGRMWWRAHFVYSPEESDPYAALSVLGESEFDQIYARRATLGGRPQLIKSILRVWKEIEIRDMPEREVLRDFLKRLLRLDPFLVYEALDDAALDAELRTVAREAVVGVLVSRGQSRDVAEERSYQALSRI</sequence>
<dbReference type="Pfam" id="PF19866">
    <property type="entry name" value="DUF6339"/>
    <property type="match status" value="1"/>
</dbReference>
<accession>A0A378X1D6</accession>
<dbReference type="InterPro" id="IPR045920">
    <property type="entry name" value="DUF6339"/>
</dbReference>